<gene>
    <name evidence="2" type="ORF">LV84_01203</name>
</gene>
<organism evidence="2 3">
    <name type="scientific">Algoriphagus ratkowskyi</name>
    <dbReference type="NCBI Taxonomy" id="57028"/>
    <lineage>
        <taxon>Bacteria</taxon>
        <taxon>Pseudomonadati</taxon>
        <taxon>Bacteroidota</taxon>
        <taxon>Cytophagia</taxon>
        <taxon>Cytophagales</taxon>
        <taxon>Cyclobacteriaceae</taxon>
        <taxon>Algoriphagus</taxon>
    </lineage>
</organism>
<reference evidence="2 3" key="1">
    <citation type="submission" date="2018-06" db="EMBL/GenBank/DDBJ databases">
        <title>Genomic Encyclopedia of Archaeal and Bacterial Type Strains, Phase II (KMG-II): from individual species to whole genera.</title>
        <authorList>
            <person name="Goeker M."/>
        </authorList>
    </citation>
    <scope>NUCLEOTIDE SEQUENCE [LARGE SCALE GENOMIC DNA]</scope>
    <source>
        <strain evidence="2 3">DSM 22686</strain>
    </source>
</reference>
<dbReference type="InterPro" id="IPR014729">
    <property type="entry name" value="Rossmann-like_a/b/a_fold"/>
</dbReference>
<dbReference type="EMBL" id="QKZU01000004">
    <property type="protein sequence ID" value="PZX59177.1"/>
    <property type="molecule type" value="Genomic_DNA"/>
</dbReference>
<dbReference type="Pfam" id="PF01902">
    <property type="entry name" value="Diphthami_syn_2"/>
    <property type="match status" value="1"/>
</dbReference>
<comment type="caution">
    <text evidence="2">The sequence shown here is derived from an EMBL/GenBank/DDBJ whole genome shotgun (WGS) entry which is preliminary data.</text>
</comment>
<feature type="domain" description="Diphthamide synthase" evidence="1">
    <location>
        <begin position="20"/>
        <end position="219"/>
    </location>
</feature>
<dbReference type="NCBIfam" id="TIGR00290">
    <property type="entry name" value="MJ0570_dom"/>
    <property type="match status" value="1"/>
</dbReference>
<protein>
    <submittedName>
        <fullName evidence="2">Uncharacterized protein (TIGR00290 family)</fullName>
    </submittedName>
</protein>
<proteinExistence type="predicted"/>
<evidence type="ECO:0000313" key="3">
    <source>
        <dbReference type="Proteomes" id="UP000249115"/>
    </source>
</evidence>
<evidence type="ECO:0000313" key="2">
    <source>
        <dbReference type="EMBL" id="PZX59177.1"/>
    </source>
</evidence>
<evidence type="ECO:0000259" key="1">
    <source>
        <dbReference type="Pfam" id="PF01902"/>
    </source>
</evidence>
<dbReference type="InterPro" id="IPR002761">
    <property type="entry name" value="Diphthami_syn_dom"/>
</dbReference>
<dbReference type="Gene3D" id="3.90.1490.10">
    <property type="entry name" value="putative n-type atp pyrophosphatase, domain 2"/>
    <property type="match status" value="1"/>
</dbReference>
<dbReference type="AlphaFoldDB" id="A0A2W7RVD3"/>
<dbReference type="SUPFAM" id="SSF52402">
    <property type="entry name" value="Adenine nucleotide alpha hydrolases-like"/>
    <property type="match status" value="1"/>
</dbReference>
<dbReference type="Proteomes" id="UP000249115">
    <property type="component" value="Unassembled WGS sequence"/>
</dbReference>
<dbReference type="Gene3D" id="3.40.50.620">
    <property type="entry name" value="HUPs"/>
    <property type="match status" value="1"/>
</dbReference>
<dbReference type="PIRSF" id="PIRSF039123">
    <property type="entry name" value="Diphthamide_synthase"/>
    <property type="match status" value="1"/>
</dbReference>
<accession>A0A2W7RVD3</accession>
<dbReference type="InterPro" id="IPR030662">
    <property type="entry name" value="DPH6/MJ0570"/>
</dbReference>
<dbReference type="CDD" id="cd01994">
    <property type="entry name" value="AANH_PF0828-like"/>
    <property type="match status" value="1"/>
</dbReference>
<sequence>MGHFYDLKSYYISMKSTHKALMNWSGGKDSALTLYKLQQSQDYEIACLLTSISEKFQRISMHGVRVDLLELQAESIGIPLVKMEIPDMPSMEVYEEAMRTTLVNLKKEGITTSIFGDIFLEDLRSYRESKLAELELEAVFPLWKQPTDRLIREFLDLGFKTITTCVNEKFLDKSFVGRVIDKDFLKDLPANVDPFGENGEFHTFVFDGPIFSNPVKFELGEIVLRKYEAPKTLDDADQCFSDKKEDPSAYGFWYCDLIPN</sequence>
<name>A0A2W7RVD3_9BACT</name>